<feature type="region of interest" description="Disordered" evidence="1">
    <location>
        <begin position="124"/>
        <end position="146"/>
    </location>
</feature>
<dbReference type="Proteomes" id="UP000737018">
    <property type="component" value="Unassembled WGS sequence"/>
</dbReference>
<proteinExistence type="predicted"/>
<name>A0A8J4R9E7_9ROSI</name>
<keyword evidence="3" id="KW-1185">Reference proteome</keyword>
<comment type="caution">
    <text evidence="2">The sequence shown here is derived from an EMBL/GenBank/DDBJ whole genome shotgun (WGS) entry which is preliminary data.</text>
</comment>
<reference evidence="2" key="1">
    <citation type="submission" date="2020-03" db="EMBL/GenBank/DDBJ databases">
        <title>Castanea mollissima Vanexum genome sequencing.</title>
        <authorList>
            <person name="Staton M."/>
        </authorList>
    </citation>
    <scope>NUCLEOTIDE SEQUENCE</scope>
    <source>
        <tissue evidence="2">Leaf</tissue>
    </source>
</reference>
<organism evidence="2 3">
    <name type="scientific">Castanea mollissima</name>
    <name type="common">Chinese chestnut</name>
    <dbReference type="NCBI Taxonomy" id="60419"/>
    <lineage>
        <taxon>Eukaryota</taxon>
        <taxon>Viridiplantae</taxon>
        <taxon>Streptophyta</taxon>
        <taxon>Embryophyta</taxon>
        <taxon>Tracheophyta</taxon>
        <taxon>Spermatophyta</taxon>
        <taxon>Magnoliopsida</taxon>
        <taxon>eudicotyledons</taxon>
        <taxon>Gunneridae</taxon>
        <taxon>Pentapetalae</taxon>
        <taxon>rosids</taxon>
        <taxon>fabids</taxon>
        <taxon>Fagales</taxon>
        <taxon>Fagaceae</taxon>
        <taxon>Castanea</taxon>
    </lineage>
</organism>
<dbReference type="EMBL" id="JRKL02001602">
    <property type="protein sequence ID" value="KAF3963069.1"/>
    <property type="molecule type" value="Genomic_DNA"/>
</dbReference>
<dbReference type="AlphaFoldDB" id="A0A8J4R9E7"/>
<feature type="region of interest" description="Disordered" evidence="1">
    <location>
        <begin position="62"/>
        <end position="85"/>
    </location>
</feature>
<evidence type="ECO:0000256" key="1">
    <source>
        <dbReference type="SAM" id="MobiDB-lite"/>
    </source>
</evidence>
<protein>
    <submittedName>
        <fullName evidence="2">Uncharacterized protein</fullName>
    </submittedName>
</protein>
<evidence type="ECO:0000313" key="3">
    <source>
        <dbReference type="Proteomes" id="UP000737018"/>
    </source>
</evidence>
<gene>
    <name evidence="2" type="ORF">CMV_012492</name>
</gene>
<evidence type="ECO:0000313" key="2">
    <source>
        <dbReference type="EMBL" id="KAF3963069.1"/>
    </source>
</evidence>
<sequence length="245" mass="26868">MPGCTHTFPKHVSNTVPKHVSVHATYPVPSNLEGSGKPGSIPSVELDQEVQEVDHIVECPFYEGQGPQNLHDHTHTPYHHFPSPQKQKNIALSHSYSPSKPKRHSIRKHTNTSAALPQNLIESQHRVSDPNQPSFTTTTTQSSLKRKTPKFVVELVAKRIRRAVEASEPVYFDPDTATLIPRPSLEHYILGEEGSSNSPGLTNCLNEGNIPQLSNFNSSSPSTVCDLPNVSMAEEAGLIMPPPSP</sequence>
<accession>A0A8J4R9E7</accession>